<keyword evidence="3" id="KW-1185">Reference proteome</keyword>
<dbReference type="InterPro" id="IPR005583">
    <property type="entry name" value="YaaA"/>
</dbReference>
<gene>
    <name evidence="2" type="primary">yaaA</name>
    <name evidence="2" type="ORF">Q2T77_27095</name>
</gene>
<comment type="caution">
    <text evidence="2">The sequence shown here is derived from an EMBL/GenBank/DDBJ whole genome shotgun (WGS) entry which is preliminary data.</text>
</comment>
<organism evidence="2 3">
    <name type="scientific">Variovorax ginsengisoli</name>
    <dbReference type="NCBI Taxonomy" id="363844"/>
    <lineage>
        <taxon>Bacteria</taxon>
        <taxon>Pseudomonadati</taxon>
        <taxon>Pseudomonadota</taxon>
        <taxon>Betaproteobacteria</taxon>
        <taxon>Burkholderiales</taxon>
        <taxon>Comamonadaceae</taxon>
        <taxon>Variovorax</taxon>
    </lineage>
</organism>
<evidence type="ECO:0000313" key="3">
    <source>
        <dbReference type="Proteomes" id="UP001169027"/>
    </source>
</evidence>
<dbReference type="Proteomes" id="UP001169027">
    <property type="component" value="Unassembled WGS sequence"/>
</dbReference>
<reference evidence="2" key="1">
    <citation type="submission" date="2023-06" db="EMBL/GenBank/DDBJ databases">
        <authorList>
            <person name="Jiang Y."/>
            <person name="Liu Q."/>
        </authorList>
    </citation>
    <scope>NUCLEOTIDE SEQUENCE</scope>
    <source>
        <strain evidence="2">CGMCC 1.12090</strain>
    </source>
</reference>
<dbReference type="NCBIfam" id="NF002542">
    <property type="entry name" value="PRK02101.1-3"/>
    <property type="match status" value="1"/>
</dbReference>
<name>A0ABT8SAX8_9BURK</name>
<dbReference type="PANTHER" id="PTHR30283:SF4">
    <property type="entry name" value="PEROXIDE STRESS RESISTANCE PROTEIN YAAA"/>
    <property type="match status" value="1"/>
</dbReference>
<dbReference type="PANTHER" id="PTHR30283">
    <property type="entry name" value="PEROXIDE STRESS RESPONSE PROTEIN YAAA"/>
    <property type="match status" value="1"/>
</dbReference>
<dbReference type="HAMAP" id="MF_00652">
    <property type="entry name" value="UPF0246"/>
    <property type="match status" value="1"/>
</dbReference>
<dbReference type="RefSeq" id="WP_301813813.1">
    <property type="nucleotide sequence ID" value="NZ_JAUJZH010000024.1"/>
</dbReference>
<evidence type="ECO:0000256" key="1">
    <source>
        <dbReference type="HAMAP-Rule" id="MF_00652"/>
    </source>
</evidence>
<dbReference type="EMBL" id="JAUKVY010000024">
    <property type="protein sequence ID" value="MDO1535958.1"/>
    <property type="molecule type" value="Genomic_DNA"/>
</dbReference>
<protein>
    <recommendedName>
        <fullName evidence="1">UPF0246 protein Q2T77_27095</fullName>
    </recommendedName>
</protein>
<comment type="similarity">
    <text evidence="1">Belongs to the UPF0246 family.</text>
</comment>
<dbReference type="Pfam" id="PF03883">
    <property type="entry name" value="H2O2_YaaD"/>
    <property type="match status" value="1"/>
</dbReference>
<accession>A0ABT8SAX8</accession>
<evidence type="ECO:0000313" key="2">
    <source>
        <dbReference type="EMBL" id="MDO1535958.1"/>
    </source>
</evidence>
<sequence>MLFLLSPAKSLDYDTPVADTVPATQARFEGPKSPAAELIRILREKSPQQIAELMHLSDKLSALNVARYAAWASRGSAKNAKQAALAFDGDVYGGLDAKSLDARQLAWAQDHVCILSGLYGVLRPLDLLQPYRLEMGTQLANRHGKDLYAFWGPRIAEHLNERLVADRTPVVINLASQEYFKSVDQRVLKARVVECIFEEWKAGTGAKADPGRYKIISFFAKRARGLMARWAVLHKAATPQALERFDLEGYAFDAAASRPDRMVFRRRPA</sequence>
<proteinExistence type="inferred from homology"/>